<comment type="caution">
    <text evidence="1">The sequence shown here is derived from an EMBL/GenBank/DDBJ whole genome shotgun (WGS) entry which is preliminary data.</text>
</comment>
<reference evidence="1" key="1">
    <citation type="submission" date="2019-08" db="EMBL/GenBank/DDBJ databases">
        <authorList>
            <person name="Kucharzyk K."/>
            <person name="Murdoch R.W."/>
            <person name="Higgins S."/>
            <person name="Loffler F."/>
        </authorList>
    </citation>
    <scope>NUCLEOTIDE SEQUENCE</scope>
</reference>
<proteinExistence type="predicted"/>
<dbReference type="AlphaFoldDB" id="A0A645C7S6"/>
<dbReference type="EMBL" id="VSSQ01024112">
    <property type="protein sequence ID" value="MPM71433.1"/>
    <property type="molecule type" value="Genomic_DNA"/>
</dbReference>
<sequence length="91" mass="10321">MDRVFGVNKFNLERLSLQKDLSFFKVKVPPESNLGLAVHGIKFCELKMLGKERKCFFTLFQASFKNSIQIIADSDGSPIFSNHSPIQTDKP</sequence>
<accession>A0A645C7S6</accession>
<protein>
    <submittedName>
        <fullName evidence="1">Uncharacterized protein</fullName>
    </submittedName>
</protein>
<gene>
    <name evidence="1" type="ORF">SDC9_118398</name>
</gene>
<evidence type="ECO:0000313" key="1">
    <source>
        <dbReference type="EMBL" id="MPM71433.1"/>
    </source>
</evidence>
<organism evidence="1">
    <name type="scientific">bioreactor metagenome</name>
    <dbReference type="NCBI Taxonomy" id="1076179"/>
    <lineage>
        <taxon>unclassified sequences</taxon>
        <taxon>metagenomes</taxon>
        <taxon>ecological metagenomes</taxon>
    </lineage>
</organism>
<name>A0A645C7S6_9ZZZZ</name>